<keyword evidence="3" id="KW-0804">Transcription</keyword>
<evidence type="ECO:0000259" key="4">
    <source>
        <dbReference type="Pfam" id="PF00440"/>
    </source>
</evidence>
<dbReference type="RefSeq" id="WP_106349120.1">
    <property type="nucleotide sequence ID" value="NZ_PVUE01000008.1"/>
</dbReference>
<dbReference type="InterPro" id="IPR001647">
    <property type="entry name" value="HTH_TetR"/>
</dbReference>
<dbReference type="GO" id="GO:0003700">
    <property type="term" value="F:DNA-binding transcription factor activity"/>
    <property type="evidence" value="ECO:0007669"/>
    <property type="project" value="TreeGrafter"/>
</dbReference>
<evidence type="ECO:0000256" key="1">
    <source>
        <dbReference type="ARBA" id="ARBA00023015"/>
    </source>
</evidence>
<dbReference type="Gene3D" id="1.10.357.10">
    <property type="entry name" value="Tetracycline Repressor, domain 2"/>
    <property type="match status" value="1"/>
</dbReference>
<organism evidence="5 6">
    <name type="scientific">Antricoccus suffuscus</name>
    <dbReference type="NCBI Taxonomy" id="1629062"/>
    <lineage>
        <taxon>Bacteria</taxon>
        <taxon>Bacillati</taxon>
        <taxon>Actinomycetota</taxon>
        <taxon>Actinomycetes</taxon>
        <taxon>Geodermatophilales</taxon>
        <taxon>Antricoccaceae</taxon>
        <taxon>Antricoccus</taxon>
    </lineage>
</organism>
<dbReference type="GO" id="GO:0000976">
    <property type="term" value="F:transcription cis-regulatory region binding"/>
    <property type="evidence" value="ECO:0007669"/>
    <property type="project" value="TreeGrafter"/>
</dbReference>
<dbReference type="InterPro" id="IPR009057">
    <property type="entry name" value="Homeodomain-like_sf"/>
</dbReference>
<reference evidence="5 6" key="1">
    <citation type="submission" date="2018-03" db="EMBL/GenBank/DDBJ databases">
        <title>Genomic Encyclopedia of Archaeal and Bacterial Type Strains, Phase II (KMG-II): from individual species to whole genera.</title>
        <authorList>
            <person name="Goeker M."/>
        </authorList>
    </citation>
    <scope>NUCLEOTIDE SEQUENCE [LARGE SCALE GENOMIC DNA]</scope>
    <source>
        <strain evidence="5 6">DSM 100065</strain>
    </source>
</reference>
<accession>A0A2T0ZZM5</accession>
<name>A0A2T0ZZM5_9ACTN</name>
<keyword evidence="2" id="KW-0238">DNA-binding</keyword>
<keyword evidence="6" id="KW-1185">Reference proteome</keyword>
<proteinExistence type="predicted"/>
<evidence type="ECO:0000256" key="2">
    <source>
        <dbReference type="ARBA" id="ARBA00023125"/>
    </source>
</evidence>
<dbReference type="InterPro" id="IPR050109">
    <property type="entry name" value="HTH-type_TetR-like_transc_reg"/>
</dbReference>
<dbReference type="OrthoDB" id="4726108at2"/>
<evidence type="ECO:0000313" key="5">
    <source>
        <dbReference type="EMBL" id="PRZ41734.1"/>
    </source>
</evidence>
<comment type="caution">
    <text evidence="5">The sequence shown here is derived from an EMBL/GenBank/DDBJ whole genome shotgun (WGS) entry which is preliminary data.</text>
</comment>
<keyword evidence="1" id="KW-0805">Transcription regulation</keyword>
<evidence type="ECO:0000256" key="3">
    <source>
        <dbReference type="ARBA" id="ARBA00023163"/>
    </source>
</evidence>
<feature type="domain" description="HTH tetR-type" evidence="4">
    <location>
        <begin position="11"/>
        <end position="57"/>
    </location>
</feature>
<dbReference type="AlphaFoldDB" id="A0A2T0ZZM5"/>
<dbReference type="SUPFAM" id="SSF46689">
    <property type="entry name" value="Homeodomain-like"/>
    <property type="match status" value="1"/>
</dbReference>
<gene>
    <name evidence="5" type="ORF">CLV47_10893</name>
</gene>
<dbReference type="PANTHER" id="PTHR30055:SF234">
    <property type="entry name" value="HTH-TYPE TRANSCRIPTIONAL REGULATOR BETI"/>
    <property type="match status" value="1"/>
</dbReference>
<sequence>MLHTDARARLVSSAEQLFAERGIDGASLREITRNAGQKNATALQYHFGDRDGILRAIIAKHDPEIEERRHALLDEIEAHEPRTLAELSAAYVRPLIPKLKPGDGGPAFLIVVAELMYGATRTIDEDDPLHLILTGSTDSMRRWGRLVRPLLPEGTIGEPFHRRFTAMRFAHLEFGRRARSGPKRSDRLFTAQLIDLVAAILQAPLGDETRRLVDGRRRTSTTRID</sequence>
<dbReference type="PANTHER" id="PTHR30055">
    <property type="entry name" value="HTH-TYPE TRANSCRIPTIONAL REGULATOR RUTR"/>
    <property type="match status" value="1"/>
</dbReference>
<dbReference type="EMBL" id="PVUE01000008">
    <property type="protein sequence ID" value="PRZ41734.1"/>
    <property type="molecule type" value="Genomic_DNA"/>
</dbReference>
<protein>
    <submittedName>
        <fullName evidence="5">TetR family transcriptional regulator</fullName>
    </submittedName>
</protein>
<evidence type="ECO:0000313" key="6">
    <source>
        <dbReference type="Proteomes" id="UP000237752"/>
    </source>
</evidence>
<dbReference type="Pfam" id="PF00440">
    <property type="entry name" value="TetR_N"/>
    <property type="match status" value="1"/>
</dbReference>
<dbReference type="Proteomes" id="UP000237752">
    <property type="component" value="Unassembled WGS sequence"/>
</dbReference>